<gene>
    <name evidence="3" type="ORF">MNBD_GAMMA21-1845</name>
</gene>
<dbReference type="Gene3D" id="3.30.530.20">
    <property type="match status" value="1"/>
</dbReference>
<name>A0A3B1AHE1_9ZZZZ</name>
<comment type="similarity">
    <text evidence="1">Belongs to the AHA1 family.</text>
</comment>
<evidence type="ECO:0000256" key="1">
    <source>
        <dbReference type="ARBA" id="ARBA00006817"/>
    </source>
</evidence>
<sequence>METANAVENFSLTMTRQFNASKQSVYEAWTREEALTSWFAPASEMTTIIHLLELKVGGKYRIEMLETNGTSHVVRGEYVELNPFDQLVFTWEWESDEQNVNSLVTIDIKEIEGKTEMTLTHEKLASQELVDLHSEGWLGCLVQLENYIK</sequence>
<evidence type="ECO:0000313" key="3">
    <source>
        <dbReference type="EMBL" id="VAX01091.1"/>
    </source>
</evidence>
<accession>A0A3B1AHE1</accession>
<dbReference type="InterPro" id="IPR023393">
    <property type="entry name" value="START-like_dom_sf"/>
</dbReference>
<organism evidence="3">
    <name type="scientific">hydrothermal vent metagenome</name>
    <dbReference type="NCBI Taxonomy" id="652676"/>
    <lineage>
        <taxon>unclassified sequences</taxon>
        <taxon>metagenomes</taxon>
        <taxon>ecological metagenomes</taxon>
    </lineage>
</organism>
<dbReference type="EMBL" id="UOFR01000082">
    <property type="protein sequence ID" value="VAX01091.1"/>
    <property type="molecule type" value="Genomic_DNA"/>
</dbReference>
<evidence type="ECO:0000259" key="2">
    <source>
        <dbReference type="Pfam" id="PF08327"/>
    </source>
</evidence>
<dbReference type="SUPFAM" id="SSF55961">
    <property type="entry name" value="Bet v1-like"/>
    <property type="match status" value="1"/>
</dbReference>
<proteinExistence type="inferred from homology"/>
<protein>
    <recommendedName>
        <fullName evidence="2">Activator of Hsp90 ATPase homologue 1/2-like C-terminal domain-containing protein</fullName>
    </recommendedName>
</protein>
<dbReference type="Pfam" id="PF08327">
    <property type="entry name" value="AHSA1"/>
    <property type="match status" value="1"/>
</dbReference>
<dbReference type="AlphaFoldDB" id="A0A3B1AHE1"/>
<feature type="domain" description="Activator of Hsp90 ATPase homologue 1/2-like C-terminal" evidence="2">
    <location>
        <begin position="19"/>
        <end position="148"/>
    </location>
</feature>
<reference evidence="3" key="1">
    <citation type="submission" date="2018-06" db="EMBL/GenBank/DDBJ databases">
        <authorList>
            <person name="Zhirakovskaya E."/>
        </authorList>
    </citation>
    <scope>NUCLEOTIDE SEQUENCE</scope>
</reference>
<dbReference type="CDD" id="cd07814">
    <property type="entry name" value="SRPBCC_CalC_Aha1-like"/>
    <property type="match status" value="1"/>
</dbReference>
<dbReference type="InterPro" id="IPR013538">
    <property type="entry name" value="ASHA1/2-like_C"/>
</dbReference>